<accession>A0ABD4SS07</accession>
<sequence>MKLITRLLAGIAGGLLAGLYAPEFVIQLLATFKGLFGQFIGYTIPLLILFYVLSGIANLERGAGKLLGATVGISYASTICAGFLAFFAASSIVPHVLTAGSAPDKVAAIAPFFKFEVAPLLSVTTALVTAFVFGIGIAVTRADKLKGVVDQGRDIIELVLGKIIIPFLPLYIASVFAGMAAQGTVFQTFKTFGLVLAIAISMQWLWLAVLFGLSALTTGRNPLKMIATMMPAYFTALGTMSSAATIPVTMRQTRQLGVSESITGFVVPLGATIHMCGSIISIVTGSTAVMFLMPDLMTPTWSSMVPFILVLGITMVAAPGVPGGAVMAALGLLTSMLGFGETAAALMIALHIAQDSFGTACNITGDGAIATLVDRIAGRRRAATAADEGLDALPASEVAAAESAQA</sequence>
<feature type="transmembrane region" description="Helical" evidence="6">
    <location>
        <begin position="304"/>
        <end position="321"/>
    </location>
</feature>
<keyword evidence="5 6" id="KW-0472">Membrane</keyword>
<dbReference type="Gene3D" id="1.10.3860.10">
    <property type="entry name" value="Sodium:dicarboxylate symporter"/>
    <property type="match status" value="1"/>
</dbReference>
<dbReference type="SUPFAM" id="SSF118215">
    <property type="entry name" value="Proton glutamate symport protein"/>
    <property type="match status" value="1"/>
</dbReference>
<name>A0ABD4SS07_9NEIS</name>
<feature type="transmembrane region" description="Helical" evidence="6">
    <location>
        <begin position="159"/>
        <end position="180"/>
    </location>
</feature>
<keyword evidence="4 6" id="KW-1133">Transmembrane helix</keyword>
<proteinExistence type="predicted"/>
<dbReference type="AlphaFoldDB" id="A0ABD4SS07"/>
<evidence type="ECO:0000256" key="4">
    <source>
        <dbReference type="ARBA" id="ARBA00022989"/>
    </source>
</evidence>
<dbReference type="GO" id="GO:0016020">
    <property type="term" value="C:membrane"/>
    <property type="evidence" value="ECO:0007669"/>
    <property type="project" value="UniProtKB-SubCell"/>
</dbReference>
<evidence type="ECO:0000256" key="6">
    <source>
        <dbReference type="SAM" id="Phobius"/>
    </source>
</evidence>
<feature type="transmembrane region" description="Helical" evidence="6">
    <location>
        <begin position="35"/>
        <end position="54"/>
    </location>
</feature>
<comment type="caution">
    <text evidence="7">The sequence shown here is derived from an EMBL/GenBank/DDBJ whole genome shotgun (WGS) entry which is preliminary data.</text>
</comment>
<evidence type="ECO:0000256" key="3">
    <source>
        <dbReference type="ARBA" id="ARBA00022692"/>
    </source>
</evidence>
<evidence type="ECO:0000313" key="8">
    <source>
        <dbReference type="Proteomes" id="UP001200247"/>
    </source>
</evidence>
<evidence type="ECO:0000256" key="2">
    <source>
        <dbReference type="ARBA" id="ARBA00022448"/>
    </source>
</evidence>
<feature type="transmembrane region" description="Helical" evidence="6">
    <location>
        <begin position="225"/>
        <end position="246"/>
    </location>
</feature>
<dbReference type="RefSeq" id="WP_193583057.1">
    <property type="nucleotide sequence ID" value="NZ_JAJAXG010000002.1"/>
</dbReference>
<dbReference type="Pfam" id="PF00375">
    <property type="entry name" value="SDF"/>
    <property type="match status" value="1"/>
</dbReference>
<dbReference type="PANTHER" id="PTHR42865:SF8">
    <property type="entry name" value="SERINE_THREONINE TRANSPORTER SSTT"/>
    <property type="match status" value="1"/>
</dbReference>
<evidence type="ECO:0000256" key="1">
    <source>
        <dbReference type="ARBA" id="ARBA00004141"/>
    </source>
</evidence>
<feature type="transmembrane region" description="Helical" evidence="6">
    <location>
        <begin position="66"/>
        <end position="97"/>
    </location>
</feature>
<feature type="transmembrane region" description="Helical" evidence="6">
    <location>
        <begin position="192"/>
        <end position="213"/>
    </location>
</feature>
<dbReference type="EMBL" id="JAJAXM010000014">
    <property type="protein sequence ID" value="MCG9026021.1"/>
    <property type="molecule type" value="Genomic_DNA"/>
</dbReference>
<gene>
    <name evidence="7" type="ORF">LH440_08930</name>
</gene>
<keyword evidence="3 6" id="KW-0812">Transmembrane</keyword>
<reference evidence="7 8" key="1">
    <citation type="submission" date="2021-10" db="EMBL/GenBank/DDBJ databases">
        <title>Whole-genome sequencing analysis of Laribacter hongkongensis: virulence gene profiles, carbohydrate-active enzyme prediction, and antimicrobial resistance characterization.</title>
        <authorList>
            <person name="Yuan P."/>
            <person name="Zhan Y."/>
            <person name="Chen D."/>
        </authorList>
    </citation>
    <scope>NUCLEOTIDE SEQUENCE [LARGE SCALE GENOMIC DNA]</scope>
    <source>
        <strain evidence="7 8">W67</strain>
    </source>
</reference>
<dbReference type="Proteomes" id="UP001200247">
    <property type="component" value="Unassembled WGS sequence"/>
</dbReference>
<evidence type="ECO:0000313" key="7">
    <source>
        <dbReference type="EMBL" id="MCG9026021.1"/>
    </source>
</evidence>
<protein>
    <submittedName>
        <fullName evidence="7">Dicarboxylate/amino acid:cation symporter</fullName>
    </submittedName>
</protein>
<keyword evidence="2" id="KW-0813">Transport</keyword>
<feature type="transmembrane region" description="Helical" evidence="6">
    <location>
        <begin position="327"/>
        <end position="350"/>
    </location>
</feature>
<dbReference type="PANTHER" id="PTHR42865">
    <property type="entry name" value="PROTON/GLUTAMATE-ASPARTATE SYMPORTER"/>
    <property type="match status" value="1"/>
</dbReference>
<feature type="transmembrane region" description="Helical" evidence="6">
    <location>
        <begin position="7"/>
        <end position="29"/>
    </location>
</feature>
<dbReference type="PRINTS" id="PR00173">
    <property type="entry name" value="EDTRNSPORT"/>
</dbReference>
<dbReference type="InterPro" id="IPR036458">
    <property type="entry name" value="Na:dicarbo_symporter_sf"/>
</dbReference>
<evidence type="ECO:0000256" key="5">
    <source>
        <dbReference type="ARBA" id="ARBA00023136"/>
    </source>
</evidence>
<comment type="subcellular location">
    <subcellularLocation>
        <location evidence="1">Membrane</location>
        <topology evidence="1">Multi-pass membrane protein</topology>
    </subcellularLocation>
</comment>
<feature type="transmembrane region" description="Helical" evidence="6">
    <location>
        <begin position="266"/>
        <end position="292"/>
    </location>
</feature>
<dbReference type="InterPro" id="IPR001991">
    <property type="entry name" value="Na-dicarboxylate_symporter"/>
</dbReference>
<feature type="transmembrane region" description="Helical" evidence="6">
    <location>
        <begin position="117"/>
        <end position="139"/>
    </location>
</feature>
<organism evidence="7 8">
    <name type="scientific">Laribacter hongkongensis</name>
    <dbReference type="NCBI Taxonomy" id="168471"/>
    <lineage>
        <taxon>Bacteria</taxon>
        <taxon>Pseudomonadati</taxon>
        <taxon>Pseudomonadota</taxon>
        <taxon>Betaproteobacteria</taxon>
        <taxon>Neisseriales</taxon>
        <taxon>Aquaspirillaceae</taxon>
        <taxon>Laribacter</taxon>
    </lineage>
</organism>